<dbReference type="Gene3D" id="3.40.50.720">
    <property type="entry name" value="NAD(P)-binding Rossmann-like Domain"/>
    <property type="match status" value="1"/>
</dbReference>
<evidence type="ECO:0000313" key="2">
    <source>
        <dbReference type="EMBL" id="SDD97882.1"/>
    </source>
</evidence>
<organism evidence="2 3">
    <name type="scientific">Aquimonas voraii</name>
    <dbReference type="NCBI Taxonomy" id="265719"/>
    <lineage>
        <taxon>Bacteria</taxon>
        <taxon>Pseudomonadati</taxon>
        <taxon>Pseudomonadota</taxon>
        <taxon>Gammaproteobacteria</taxon>
        <taxon>Lysobacterales</taxon>
        <taxon>Lysobacteraceae</taxon>
        <taxon>Aquimonas</taxon>
    </lineage>
</organism>
<dbReference type="RefSeq" id="WP_091244646.1">
    <property type="nucleotide sequence ID" value="NZ_FNAG01000012.1"/>
</dbReference>
<dbReference type="EMBL" id="FNAG01000012">
    <property type="protein sequence ID" value="SDD97882.1"/>
    <property type="molecule type" value="Genomic_DNA"/>
</dbReference>
<keyword evidence="3" id="KW-1185">Reference proteome</keyword>
<dbReference type="InterPro" id="IPR036291">
    <property type="entry name" value="NAD(P)-bd_dom_sf"/>
</dbReference>
<dbReference type="STRING" id="265719.SAMN04488509_11263"/>
<dbReference type="Pfam" id="PF01370">
    <property type="entry name" value="Epimerase"/>
    <property type="match status" value="1"/>
</dbReference>
<feature type="domain" description="NAD-dependent epimerase/dehydratase" evidence="1">
    <location>
        <begin position="10"/>
        <end position="74"/>
    </location>
</feature>
<evidence type="ECO:0000259" key="1">
    <source>
        <dbReference type="Pfam" id="PF01370"/>
    </source>
</evidence>
<accession>A0A1G6Z613</accession>
<gene>
    <name evidence="2" type="ORF">SAMN04488509_11263</name>
</gene>
<dbReference type="AlphaFoldDB" id="A0A1G6Z613"/>
<dbReference type="SUPFAM" id="SSF51735">
    <property type="entry name" value="NAD(P)-binding Rossmann-fold domains"/>
    <property type="match status" value="1"/>
</dbReference>
<reference evidence="2 3" key="1">
    <citation type="submission" date="2016-10" db="EMBL/GenBank/DDBJ databases">
        <authorList>
            <person name="de Groot N.N."/>
        </authorList>
    </citation>
    <scope>NUCLEOTIDE SEQUENCE [LARGE SCALE GENOMIC DNA]</scope>
    <source>
        <strain evidence="2 3">DSM 16957</strain>
    </source>
</reference>
<dbReference type="InterPro" id="IPR001509">
    <property type="entry name" value="Epimerase_deHydtase"/>
</dbReference>
<dbReference type="OrthoDB" id="5565437at2"/>
<protein>
    <submittedName>
        <fullName evidence="2">Nucleoside-diphosphate-sugar epimerase</fullName>
    </submittedName>
</protein>
<name>A0A1G6Z613_9GAMM</name>
<dbReference type="Proteomes" id="UP000199603">
    <property type="component" value="Unassembled WGS sequence"/>
</dbReference>
<proteinExistence type="predicted"/>
<sequence>MRTQNLPHRWLVFGGSGAVGRFLLPALAEAGAEVLALSRAVQASELSGQRWLQGSLQHSAKLDAVLAEGEHFDVLSSLGPLDAFADWLERHPPAAGVRVLALSSLSAEWKQRSPNPAERALAASLLANEQRVLRISSAQGASATLLRCGLIHGAGTDRTLTPLLRFARRWPLPWPRAARGLRQPVHAFDLARAVLAAAARPELAQQLLSLPGPEALTFRCMLQRSLELEGLARRLIPLPAPGLRCLLEMAARGRGRISARAAALLRLYDDQLGAPAGWAQLGIPMDSLRRVAARATFDSSTGEVRNCQS</sequence>
<evidence type="ECO:0000313" key="3">
    <source>
        <dbReference type="Proteomes" id="UP000199603"/>
    </source>
</evidence>